<accession>A0A923H739</accession>
<keyword evidence="1" id="KW-1133">Transmembrane helix</keyword>
<dbReference type="Proteomes" id="UP000656244">
    <property type="component" value="Unassembled WGS sequence"/>
</dbReference>
<dbReference type="AlphaFoldDB" id="A0A923H739"/>
<feature type="transmembrane region" description="Helical" evidence="1">
    <location>
        <begin position="12"/>
        <end position="35"/>
    </location>
</feature>
<keyword evidence="1" id="KW-0812">Transmembrane</keyword>
<evidence type="ECO:0000313" key="2">
    <source>
        <dbReference type="EMBL" id="MBC3756940.1"/>
    </source>
</evidence>
<gene>
    <name evidence="2" type="ORF">H7U19_00895</name>
</gene>
<dbReference type="RefSeq" id="WP_186557954.1">
    <property type="nucleotide sequence ID" value="NZ_JACNMF010000001.1"/>
</dbReference>
<evidence type="ECO:0000313" key="3">
    <source>
        <dbReference type="Proteomes" id="UP000656244"/>
    </source>
</evidence>
<feature type="transmembrane region" description="Helical" evidence="1">
    <location>
        <begin position="55"/>
        <end position="81"/>
    </location>
</feature>
<dbReference type="GO" id="GO:0016020">
    <property type="term" value="C:membrane"/>
    <property type="evidence" value="ECO:0007669"/>
    <property type="project" value="UniProtKB-SubCell"/>
</dbReference>
<keyword evidence="1" id="KW-0472">Membrane</keyword>
<reference evidence="2" key="1">
    <citation type="submission" date="2020-08" db="EMBL/GenBank/DDBJ databases">
        <title>Hyunsoonleella sp. strain SJ7 genome sequencing and assembly.</title>
        <authorList>
            <person name="Kim I."/>
        </authorList>
    </citation>
    <scope>NUCLEOTIDE SEQUENCE</scope>
    <source>
        <strain evidence="2">SJ7</strain>
    </source>
</reference>
<sequence>MIDNLGLKTKRILSFGVDISILNTFVDFLITNYILHEWSYDFYVLGQEFTVNLSYSWVICLLYFFAFDIFNSGCTVGKMLFNLNLVSPRSKPKQSILLLRTLVKSVCILLMPLFAILYLAFDKIFYDEWFKIYIVESGKRDVPLQS</sequence>
<comment type="caution">
    <text evidence="2">The sequence shown here is derived from an EMBL/GenBank/DDBJ whole genome shotgun (WGS) entry which is preliminary data.</text>
</comment>
<organism evidence="2 3">
    <name type="scientific">Hyunsoonleella aquatilis</name>
    <dbReference type="NCBI Taxonomy" id="2762758"/>
    <lineage>
        <taxon>Bacteria</taxon>
        <taxon>Pseudomonadati</taxon>
        <taxon>Bacteroidota</taxon>
        <taxon>Flavobacteriia</taxon>
        <taxon>Flavobacteriales</taxon>
        <taxon>Flavobacteriaceae</taxon>
    </lineage>
</organism>
<protein>
    <submittedName>
        <fullName evidence="2">RDD family protein</fullName>
    </submittedName>
</protein>
<proteinExistence type="predicted"/>
<evidence type="ECO:0000256" key="1">
    <source>
        <dbReference type="SAM" id="Phobius"/>
    </source>
</evidence>
<feature type="transmembrane region" description="Helical" evidence="1">
    <location>
        <begin position="102"/>
        <end position="121"/>
    </location>
</feature>
<dbReference type="EMBL" id="JACNMF010000001">
    <property type="protein sequence ID" value="MBC3756940.1"/>
    <property type="molecule type" value="Genomic_DNA"/>
</dbReference>
<keyword evidence="3" id="KW-1185">Reference proteome</keyword>
<name>A0A923H739_9FLAO</name>